<dbReference type="Proteomes" id="UP000190056">
    <property type="component" value="Unassembled WGS sequence"/>
</dbReference>
<dbReference type="EMBL" id="MTPU01000054">
    <property type="protein sequence ID" value="OPH08929.1"/>
    <property type="molecule type" value="Genomic_DNA"/>
</dbReference>
<dbReference type="AlphaFoldDB" id="A0A9Q5QVB8"/>
<evidence type="ECO:0000313" key="1">
    <source>
        <dbReference type="EMBL" id="OPH08929.1"/>
    </source>
</evidence>
<reference evidence="1 2" key="1">
    <citation type="submission" date="2017-01" db="EMBL/GenBank/DDBJ databases">
        <authorList>
            <person name="Abreu V.A."/>
            <person name="Popin R.V."/>
            <person name="Rigonato J."/>
            <person name="Andreote A.P."/>
            <person name="Schaker P.C."/>
            <person name="Hoff-Risseti C."/>
            <person name="Alvarenga D.O."/>
            <person name="Varani A.M."/>
            <person name="Fiore M.F."/>
        </authorList>
    </citation>
    <scope>NUCLEOTIDE SEQUENCE [LARGE SCALE GENOMIC DNA]</scope>
    <source>
        <strain evidence="1 2">CENA302</strain>
    </source>
</reference>
<name>A0A9Q5QVB8_9CYAN</name>
<sequence length="402" mass="45523">MSSGSSSPYQSQVFKFFSHQSRRLSQKLGGAFRNLQLATKWGAEALLYPLYNLLQPEKAVGKRLKTSGKNPMYPPLDNHTPMELPIVKVLELVRSLPSAATWESENLQNVKSWGWFGGIVQKLTTGARDDQSLTSKTLQSHIPKIEAIAVNLASRDLVLVGENNKVFDVLTPIQQKQIANSIEEQINNYSNSNMEILADLPPRVFSYSRVLASKCLNFVDAMLVKLEDQAQLPANITVGSANILVLIQSVIGYIFETRQITLMGEETAPILPHEFTAKSQVGFYPSGEQVQRSHIGEVKEDCWLTWEDLFGSDFSDGDSRQPPQVSSYSKNYQIQESELKLGGEQNKYQFKPDWIEIKAIFIGYEKHPLEQILTWLDHLMLWIEIIFTSIFYFCKGLLQLEQ</sequence>
<comment type="caution">
    <text evidence="1">The sequence shown here is derived from an EMBL/GenBank/DDBJ whole genome shotgun (WGS) entry which is preliminary data.</text>
</comment>
<gene>
    <name evidence="1" type="ORF">CENA302_13225</name>
</gene>
<dbReference type="RefSeq" id="WP_071249633.1">
    <property type="nucleotide sequence ID" value="NZ_MTPU01000054.1"/>
</dbReference>
<organism evidence="1 2">
    <name type="scientific">Cylindrospermopsis raciborskii CENA302</name>
    <dbReference type="NCBI Taxonomy" id="1170768"/>
    <lineage>
        <taxon>Bacteria</taxon>
        <taxon>Bacillati</taxon>
        <taxon>Cyanobacteriota</taxon>
        <taxon>Cyanophyceae</taxon>
        <taxon>Nostocales</taxon>
        <taxon>Aphanizomenonaceae</taxon>
        <taxon>Cylindrospermopsis</taxon>
    </lineage>
</organism>
<evidence type="ECO:0000313" key="2">
    <source>
        <dbReference type="Proteomes" id="UP000190056"/>
    </source>
</evidence>
<protein>
    <submittedName>
        <fullName evidence="1">Uncharacterized protein</fullName>
    </submittedName>
</protein>
<accession>A0A9Q5QVB8</accession>
<proteinExistence type="predicted"/>